<feature type="region of interest" description="Disordered" evidence="1">
    <location>
        <begin position="600"/>
        <end position="640"/>
    </location>
</feature>
<feature type="region of interest" description="Disordered" evidence="1">
    <location>
        <begin position="171"/>
        <end position="209"/>
    </location>
</feature>
<evidence type="ECO:0000313" key="2">
    <source>
        <dbReference type="EMBL" id="PFH34571.1"/>
    </source>
</evidence>
<proteinExistence type="predicted"/>
<reference evidence="2 3" key="1">
    <citation type="submission" date="2017-09" db="EMBL/GenBank/DDBJ databases">
        <title>Genome sequencing of Besnoitia besnoiti strain Bb-Ger1.</title>
        <authorList>
            <person name="Schares G."/>
            <person name="Venepally P."/>
            <person name="Lorenzi H.A."/>
        </authorList>
    </citation>
    <scope>NUCLEOTIDE SEQUENCE [LARGE SCALE GENOMIC DNA]</scope>
    <source>
        <strain evidence="2 3">Bb-Ger1</strain>
    </source>
</reference>
<feature type="region of interest" description="Disordered" evidence="1">
    <location>
        <begin position="525"/>
        <end position="564"/>
    </location>
</feature>
<dbReference type="Proteomes" id="UP000224006">
    <property type="component" value="Chromosome VI"/>
</dbReference>
<dbReference type="KEGG" id="bbes:BESB_066040"/>
<dbReference type="RefSeq" id="XP_029218580.1">
    <property type="nucleotide sequence ID" value="XM_029364997.1"/>
</dbReference>
<comment type="caution">
    <text evidence="2">The sequence shown here is derived from an EMBL/GenBank/DDBJ whole genome shotgun (WGS) entry which is preliminary data.</text>
</comment>
<sequence length="667" mass="74981">MGNTASTEENQRWVLEKVLFFDPETRPDPDEAFQVRGSAGCVKRFTPSNAKLCNRNFLIGLQIEGKKREFILKLQNQPSCRMLLCDKSGEPLKEIRTTRIKYVQRQNMTVEVYVKTERNETSSLSFEFENAKECDLFAEFLKMLFGIQVHHFGFRDMSHGNKNMLENADLVSSSDWSDSDEDDFDKRRRAQERERRQRQQALQRRTGCPLHGDQPCRCTIDRPSIAQYDDASASSEDEIAARQSNKFPVAIDGLCESGGVLKMKDLAARVLNKAPPRVVEWFFSHEPGKDVSFSTVPEKTGLSTRVEEKYVGYSVQIRVARRIEGTTAANPFVYSVAFKGPITVNSETARRMLEILSEVETPLDVTMANADLHTLFELPPKSVEDTKPFFDCTLTLTRSGVSFSARVREYSTALERTMRWENFCVTRPEADELDYREDDITMIFHVLNFSAQAGAYEVQSVTMRLPSESIRNAVFHTIIFFRLQKRVMPFERFSRDLEMGNFTLIKQLYARLWADNSWTDYVTLTPPSARSPRPPPVTRPLSSSPARHAASPAQARPPRQQTWRAPPPQAIALEAHAPETIPAPAAAGDDEVQSQELEALAADPDAGAAAADTPSLAPPPPAGAAGRRAGKPPPPKRDYNYFAQVYAQGSSIQNSGIFDVNPNPKKP</sequence>
<gene>
    <name evidence="2" type="ORF">BESB_066040</name>
</gene>
<evidence type="ECO:0000256" key="1">
    <source>
        <dbReference type="SAM" id="MobiDB-lite"/>
    </source>
</evidence>
<dbReference type="EMBL" id="NWUJ01000006">
    <property type="protein sequence ID" value="PFH34571.1"/>
    <property type="molecule type" value="Genomic_DNA"/>
</dbReference>
<dbReference type="OrthoDB" id="365655at2759"/>
<name>A0A2A9ME74_BESBE</name>
<feature type="compositionally biased region" description="Low complexity" evidence="1">
    <location>
        <begin position="600"/>
        <end position="615"/>
    </location>
</feature>
<protein>
    <submittedName>
        <fullName evidence="2">Uncharacterized protein</fullName>
    </submittedName>
</protein>
<dbReference type="AlphaFoldDB" id="A0A2A9ME74"/>
<keyword evidence="3" id="KW-1185">Reference proteome</keyword>
<accession>A0A2A9ME74</accession>
<dbReference type="VEuPathDB" id="ToxoDB:BESB_066040"/>
<organism evidence="2 3">
    <name type="scientific">Besnoitia besnoiti</name>
    <name type="common">Apicomplexan protozoan</name>
    <dbReference type="NCBI Taxonomy" id="94643"/>
    <lineage>
        <taxon>Eukaryota</taxon>
        <taxon>Sar</taxon>
        <taxon>Alveolata</taxon>
        <taxon>Apicomplexa</taxon>
        <taxon>Conoidasida</taxon>
        <taxon>Coccidia</taxon>
        <taxon>Eucoccidiorida</taxon>
        <taxon>Eimeriorina</taxon>
        <taxon>Sarcocystidae</taxon>
        <taxon>Besnoitia</taxon>
    </lineage>
</organism>
<evidence type="ECO:0000313" key="3">
    <source>
        <dbReference type="Proteomes" id="UP000224006"/>
    </source>
</evidence>
<feature type="compositionally biased region" description="Low complexity" evidence="1">
    <location>
        <begin position="539"/>
        <end position="564"/>
    </location>
</feature>
<dbReference type="GeneID" id="40311530"/>